<organism evidence="6 7">
    <name type="scientific">Crassostrea virginica</name>
    <name type="common">Eastern oyster</name>
    <dbReference type="NCBI Taxonomy" id="6565"/>
    <lineage>
        <taxon>Eukaryota</taxon>
        <taxon>Metazoa</taxon>
        <taxon>Spiralia</taxon>
        <taxon>Lophotrochozoa</taxon>
        <taxon>Mollusca</taxon>
        <taxon>Bivalvia</taxon>
        <taxon>Autobranchia</taxon>
        <taxon>Pteriomorphia</taxon>
        <taxon>Ostreida</taxon>
        <taxon>Ostreoidea</taxon>
        <taxon>Ostreidae</taxon>
        <taxon>Crassostrea</taxon>
    </lineage>
</organism>
<dbReference type="Proteomes" id="UP000694844">
    <property type="component" value="Chromosome 5"/>
</dbReference>
<proteinExistence type="predicted"/>
<dbReference type="PANTHER" id="PTHR46519:SF2">
    <property type="entry name" value="RING_U-BOX SUPERFAMILY PROTEIN"/>
    <property type="match status" value="1"/>
</dbReference>
<evidence type="ECO:0000259" key="5">
    <source>
        <dbReference type="PROSITE" id="PS50089"/>
    </source>
</evidence>
<evidence type="ECO:0000313" key="6">
    <source>
        <dbReference type="Proteomes" id="UP000694844"/>
    </source>
</evidence>
<feature type="compositionally biased region" description="Polar residues" evidence="4">
    <location>
        <begin position="190"/>
        <end position="222"/>
    </location>
</feature>
<gene>
    <name evidence="7" type="primary">LOC111137982</name>
</gene>
<dbReference type="AlphaFoldDB" id="A0A8B8F0W8"/>
<dbReference type="SMART" id="SM00184">
    <property type="entry name" value="RING"/>
    <property type="match status" value="1"/>
</dbReference>
<dbReference type="PANTHER" id="PTHR46519">
    <property type="entry name" value="RING/U-BOX SUPERFAMILY PROTEIN"/>
    <property type="match status" value="1"/>
</dbReference>
<reference evidence="7" key="1">
    <citation type="submission" date="2025-08" db="UniProtKB">
        <authorList>
            <consortium name="RefSeq"/>
        </authorList>
    </citation>
    <scope>IDENTIFICATION</scope>
    <source>
        <tissue evidence="7">Whole sample</tissue>
    </source>
</reference>
<feature type="region of interest" description="Disordered" evidence="4">
    <location>
        <begin position="149"/>
        <end position="282"/>
    </location>
</feature>
<dbReference type="Gene3D" id="3.30.40.10">
    <property type="entry name" value="Zinc/RING finger domain, C3HC4 (zinc finger)"/>
    <property type="match status" value="1"/>
</dbReference>
<evidence type="ECO:0000256" key="4">
    <source>
        <dbReference type="SAM" id="MobiDB-lite"/>
    </source>
</evidence>
<dbReference type="OrthoDB" id="6078042at2759"/>
<evidence type="ECO:0000313" key="7">
    <source>
        <dbReference type="RefSeq" id="XP_022345428.1"/>
    </source>
</evidence>
<dbReference type="InterPro" id="IPR001841">
    <property type="entry name" value="Znf_RING"/>
</dbReference>
<dbReference type="CDD" id="cd16647">
    <property type="entry name" value="mRING-HC-C3HC5_NEU1"/>
    <property type="match status" value="1"/>
</dbReference>
<evidence type="ECO:0000256" key="2">
    <source>
        <dbReference type="ARBA" id="ARBA00022833"/>
    </source>
</evidence>
<feature type="compositionally biased region" description="Polar residues" evidence="4">
    <location>
        <begin position="168"/>
        <end position="181"/>
    </location>
</feature>
<dbReference type="GeneID" id="111137982"/>
<feature type="region of interest" description="Disordered" evidence="4">
    <location>
        <begin position="437"/>
        <end position="456"/>
    </location>
</feature>
<feature type="domain" description="RING-type" evidence="5">
    <location>
        <begin position="463"/>
        <end position="502"/>
    </location>
</feature>
<sequence length="517" mass="57935">MAEGGITEFNDKDQTLMNMEDRANSGELQPNSVKSATEPENEDQHLSAFLERTKCDRMYELRQIQFGERPVSSTEHKSKIDNFFAKHLQVHEAKLESGKENIPANVENVDEIRPETVVVEIQGLVEQQRVSNVLGTAFRRRLENIIRGTISNVSRTPRPSPQPRTPRGNTPQPSSHSTQAGTPERVSRDGTPQASQNNTSSPVLSNTSRDGTSTLVPTQNILPQDRTVPDVPYRPRSVEQLQAAAERSRSNSVDSLRSRSSASSNENVVPPPPPVGQPHHNIANISSIPLHVVEEMQREEFVQEISELVHRQLVTSTLQGNFRTTLELTMRDRLNTTDTDGQRVQDFVRSIQPTQPIIRNDFSHIGLPAQQPGAENWDNISVTSVSAHAVPYTQSNLYLSREMASLKAQVEEMKNMLKVSFDLQLDIQRAIRQEVAAAMSEKSDGTRETTTSRQSRPVNDSHCLICLDKFSDSVLYQCGHMCVCYGCGRQLMSRNSNCPVCRAPIRDIIRAYRCNFD</sequence>
<evidence type="ECO:0000256" key="3">
    <source>
        <dbReference type="PROSITE-ProRule" id="PRU00175"/>
    </source>
</evidence>
<feature type="compositionally biased region" description="Basic and acidic residues" evidence="4">
    <location>
        <begin position="9"/>
        <end position="24"/>
    </location>
</feature>
<name>A0A8B8F0W8_CRAVI</name>
<dbReference type="RefSeq" id="XP_022345428.1">
    <property type="nucleotide sequence ID" value="XM_022489720.1"/>
</dbReference>
<keyword evidence="6" id="KW-1185">Reference proteome</keyword>
<dbReference type="PROSITE" id="PS50089">
    <property type="entry name" value="ZF_RING_2"/>
    <property type="match status" value="1"/>
</dbReference>
<accession>A0A8B8F0W8</accession>
<dbReference type="SUPFAM" id="SSF57850">
    <property type="entry name" value="RING/U-box"/>
    <property type="match status" value="1"/>
</dbReference>
<dbReference type="KEGG" id="cvn:111137982"/>
<keyword evidence="1 3" id="KW-0479">Metal-binding</keyword>
<protein>
    <submittedName>
        <fullName evidence="7">Uncharacterized protein LOC111137982</fullName>
    </submittedName>
</protein>
<feature type="compositionally biased region" description="Low complexity" evidence="4">
    <location>
        <begin position="250"/>
        <end position="264"/>
    </location>
</feature>
<dbReference type="Pfam" id="PF13920">
    <property type="entry name" value="zf-C3HC4_3"/>
    <property type="match status" value="1"/>
</dbReference>
<feature type="region of interest" description="Disordered" evidence="4">
    <location>
        <begin position="1"/>
        <end position="43"/>
    </location>
</feature>
<dbReference type="GO" id="GO:0008270">
    <property type="term" value="F:zinc ion binding"/>
    <property type="evidence" value="ECO:0007669"/>
    <property type="project" value="UniProtKB-KW"/>
</dbReference>
<evidence type="ECO:0000256" key="1">
    <source>
        <dbReference type="ARBA" id="ARBA00022771"/>
    </source>
</evidence>
<keyword evidence="2" id="KW-0862">Zinc</keyword>
<keyword evidence="1 3" id="KW-0863">Zinc-finger</keyword>
<dbReference type="InterPro" id="IPR013083">
    <property type="entry name" value="Znf_RING/FYVE/PHD"/>
</dbReference>
<feature type="compositionally biased region" description="Polar residues" evidence="4">
    <location>
        <begin position="26"/>
        <end position="35"/>
    </location>
</feature>